<dbReference type="Proteomes" id="UP000002892">
    <property type="component" value="Chromosome"/>
</dbReference>
<keyword evidence="3" id="KW-0732">Signal</keyword>
<dbReference type="STRING" id="646529.Desaci_2392"/>
<sequence length="742" mass="81839">MNNKYRKTMASLISMAFFLQITASPVLAAEQASGTTIPVVVSPVMSLPTISLEKAIEIVKHNFDIPSDLTNFTSNFSTSDDRQAWSLHWNNTDKPGDFMAEVNAVNGDIISINNWKDETSTTSSSISVVTKEDARKICDTLLNRLLGQRAQNMKLLNNDQQIVPINTYGPVTYNFQYQRLVNDIPFTANGANVQVSGSDGHIISYNLNWSDVKFPDSKDVISETQAKEAFTASPFFKLQYWTPEPYRILSAGQKLNAKLVYQLVSPSGGAIDALTGEPLTLNSGDWLAETSMSGGMGGKGDAAGSASSAAQNLTPQEQREVANTAKLLKQDEAIAAVKRWISIPDELTLRSANLSTDWRSADNRVWSFDWFNANRDNSEGQAQYMSARIDASTGELLGFNRSYQSTAKSDSKLDKTAMQKIAENFLQKVQPNKFSQVTLDTADSPEQMKIAEPVGTGSFIYHRVVNGIDFPNNIMAIRVEPSDGTITNYDLNWSNLDFPNSSGILTKDQAVEAFLKNRPMTLTYVRIFSNGIPGDVRLVYLPKAKDQSNQSFNILDAMSGELLNFQGETVDQGPQPYEFSDITGVVGEQEISALGEAGLFGDFGSSFKPNEKMTLGSLLRAMYLSRYGVWQYASLSDSEIITRAKDQGWLKENLQPKDQVSRDLLCKILLRFLQLNKLAELKNIYQVNFQDSSDIPTADLGYVAVATGTGIVQVKGQSFAPNEVVDRAEAAGDLFRALTWRS</sequence>
<dbReference type="Pfam" id="PF00395">
    <property type="entry name" value="SLH"/>
    <property type="match status" value="1"/>
</dbReference>
<dbReference type="eggNOG" id="ENOG502ZA5A">
    <property type="taxonomic scope" value="Bacteria"/>
</dbReference>
<protein>
    <recommendedName>
        <fullName evidence="4">SLH domain-containing protein</fullName>
    </recommendedName>
</protein>
<dbReference type="Pfam" id="PF16244">
    <property type="entry name" value="DUF4901"/>
    <property type="match status" value="2"/>
</dbReference>
<dbReference type="InterPro" id="IPR001119">
    <property type="entry name" value="SLH_dom"/>
</dbReference>
<accession>I4D6C1</accession>
<reference evidence="5 6" key="1">
    <citation type="journal article" date="2012" name="J. Bacteriol.">
        <title>Complete genome sequences of Desulfosporosinus orientis DSM765T, Desulfosporosinus youngiae DSM17734T, Desulfosporosinus meridiei DSM13257T, and Desulfosporosinus acidiphilus DSM22704T.</title>
        <authorList>
            <person name="Pester M."/>
            <person name="Brambilla E."/>
            <person name="Alazard D."/>
            <person name="Rattei T."/>
            <person name="Weinmaier T."/>
            <person name="Han J."/>
            <person name="Lucas S."/>
            <person name="Lapidus A."/>
            <person name="Cheng J.F."/>
            <person name="Goodwin L."/>
            <person name="Pitluck S."/>
            <person name="Peters L."/>
            <person name="Ovchinnikova G."/>
            <person name="Teshima H."/>
            <person name="Detter J.C."/>
            <person name="Han C.S."/>
            <person name="Tapia R."/>
            <person name="Land M.L."/>
            <person name="Hauser L."/>
            <person name="Kyrpides N.C."/>
            <person name="Ivanova N.N."/>
            <person name="Pagani I."/>
            <person name="Huntmann M."/>
            <person name="Wei C.L."/>
            <person name="Davenport K.W."/>
            <person name="Daligault H."/>
            <person name="Chain P.S."/>
            <person name="Chen A."/>
            <person name="Mavromatis K."/>
            <person name="Markowitz V."/>
            <person name="Szeto E."/>
            <person name="Mikhailova N."/>
            <person name="Pati A."/>
            <person name="Wagner M."/>
            <person name="Woyke T."/>
            <person name="Ollivier B."/>
            <person name="Klenk H.P."/>
            <person name="Spring S."/>
            <person name="Loy A."/>
        </authorList>
    </citation>
    <scope>NUCLEOTIDE SEQUENCE [LARGE SCALE GENOMIC DNA]</scope>
    <source>
        <strain evidence="6">DSM 22704 / JCM 16185 / SJ4</strain>
    </source>
</reference>
<evidence type="ECO:0000313" key="5">
    <source>
        <dbReference type="EMBL" id="AFM41345.1"/>
    </source>
</evidence>
<feature type="domain" description="SLH" evidence="4">
    <location>
        <begin position="686"/>
        <end position="742"/>
    </location>
</feature>
<evidence type="ECO:0000256" key="2">
    <source>
        <dbReference type="SAM" id="MobiDB-lite"/>
    </source>
</evidence>
<dbReference type="AlphaFoldDB" id="I4D6C1"/>
<evidence type="ECO:0000256" key="1">
    <source>
        <dbReference type="ARBA" id="ARBA00022737"/>
    </source>
</evidence>
<dbReference type="PROSITE" id="PS51272">
    <property type="entry name" value="SLH"/>
    <property type="match status" value="1"/>
</dbReference>
<evidence type="ECO:0000256" key="3">
    <source>
        <dbReference type="SAM" id="SignalP"/>
    </source>
</evidence>
<dbReference type="HOGENOM" id="CLU_019560_0_0_9"/>
<evidence type="ECO:0000313" key="6">
    <source>
        <dbReference type="Proteomes" id="UP000002892"/>
    </source>
</evidence>
<gene>
    <name evidence="5" type="ordered locus">Desaci_2392</name>
</gene>
<evidence type="ECO:0000259" key="4">
    <source>
        <dbReference type="PROSITE" id="PS51272"/>
    </source>
</evidence>
<keyword evidence="1" id="KW-0677">Repeat</keyword>
<dbReference type="EMBL" id="CP003639">
    <property type="protein sequence ID" value="AFM41345.1"/>
    <property type="molecule type" value="Genomic_DNA"/>
</dbReference>
<feature type="chain" id="PRO_5003687797" description="SLH domain-containing protein" evidence="3">
    <location>
        <begin position="29"/>
        <end position="742"/>
    </location>
</feature>
<name>I4D6C1_DESAJ</name>
<organism evidence="5 6">
    <name type="scientific">Desulfosporosinus acidiphilus (strain DSM 22704 / JCM 16185 / SJ4)</name>
    <dbReference type="NCBI Taxonomy" id="646529"/>
    <lineage>
        <taxon>Bacteria</taxon>
        <taxon>Bacillati</taxon>
        <taxon>Bacillota</taxon>
        <taxon>Clostridia</taxon>
        <taxon>Eubacteriales</taxon>
        <taxon>Desulfitobacteriaceae</taxon>
        <taxon>Desulfosporosinus</taxon>
    </lineage>
</organism>
<feature type="signal peptide" evidence="3">
    <location>
        <begin position="1"/>
        <end position="28"/>
    </location>
</feature>
<proteinExistence type="predicted"/>
<dbReference type="KEGG" id="dai:Desaci_2392"/>
<dbReference type="InterPro" id="IPR032599">
    <property type="entry name" value="YcdB/YcdC_rep_domain"/>
</dbReference>
<keyword evidence="6" id="KW-1185">Reference proteome</keyword>
<feature type="region of interest" description="Disordered" evidence="2">
    <location>
        <begin position="290"/>
        <end position="313"/>
    </location>
</feature>